<feature type="domain" description="HPt" evidence="2">
    <location>
        <begin position="43"/>
        <end position="146"/>
    </location>
</feature>
<evidence type="ECO:0000256" key="1">
    <source>
        <dbReference type="PROSITE-ProRule" id="PRU00110"/>
    </source>
</evidence>
<name>I0H7H9_ACTM4</name>
<dbReference type="Pfam" id="PF01627">
    <property type="entry name" value="Hpt"/>
    <property type="match status" value="1"/>
</dbReference>
<dbReference type="InterPro" id="IPR008207">
    <property type="entry name" value="Sig_transdc_His_kin_Hpt_dom"/>
</dbReference>
<dbReference type="Proteomes" id="UP000007882">
    <property type="component" value="Chromosome"/>
</dbReference>
<sequence length="147" mass="15635">MEPGTRRTMVFMGSIAPPDHDARVTAVRARLDDVTGGEPGPDELALLVRLLRAFAVRAPEAAEQVITLLSSGSEDLRDRAHALKGSAANIGAAGLSALCASIEQDARAGVRPDPVATAEMLRAETAAVLRAVTEVADAYEERRTRYR</sequence>
<dbReference type="InterPro" id="IPR036641">
    <property type="entry name" value="HPT_dom_sf"/>
</dbReference>
<dbReference type="HOGENOM" id="CLU_1954922_0_0_11"/>
<organism evidence="3 4">
    <name type="scientific">Actinoplanes missouriensis (strain ATCC 14538 / DSM 43046 / CBS 188.64 / JCM 3121 / NBRC 102363 / NCIMB 12654 / NRRL B-3342 / UNCC 431)</name>
    <dbReference type="NCBI Taxonomy" id="512565"/>
    <lineage>
        <taxon>Bacteria</taxon>
        <taxon>Bacillati</taxon>
        <taxon>Actinomycetota</taxon>
        <taxon>Actinomycetes</taxon>
        <taxon>Micromonosporales</taxon>
        <taxon>Micromonosporaceae</taxon>
        <taxon>Actinoplanes</taxon>
    </lineage>
</organism>
<dbReference type="Gene3D" id="1.20.120.160">
    <property type="entry name" value="HPT domain"/>
    <property type="match status" value="1"/>
</dbReference>
<dbReference type="PROSITE" id="PS50894">
    <property type="entry name" value="HPT"/>
    <property type="match status" value="1"/>
</dbReference>
<evidence type="ECO:0000313" key="3">
    <source>
        <dbReference type="EMBL" id="BAL88966.1"/>
    </source>
</evidence>
<dbReference type="GO" id="GO:0000160">
    <property type="term" value="P:phosphorelay signal transduction system"/>
    <property type="evidence" value="ECO:0007669"/>
    <property type="project" value="InterPro"/>
</dbReference>
<reference evidence="3 4" key="1">
    <citation type="submission" date="2012-02" db="EMBL/GenBank/DDBJ databases">
        <title>Complete genome sequence of Actinoplanes missouriensis 431 (= NBRC 102363).</title>
        <authorList>
            <person name="Ohnishi Y."/>
            <person name="Ishikawa J."/>
            <person name="Sekine M."/>
            <person name="Hosoyama A."/>
            <person name="Harada T."/>
            <person name="Narita H."/>
            <person name="Hata T."/>
            <person name="Konno Y."/>
            <person name="Tutikane K."/>
            <person name="Fujita N."/>
            <person name="Horinouchi S."/>
            <person name="Hayakawa M."/>
        </authorList>
    </citation>
    <scope>NUCLEOTIDE SEQUENCE [LARGE SCALE GENOMIC DNA]</scope>
    <source>
        <strain evidence="4">ATCC 14538 / DSM 43046 / CBS 188.64 / JCM 3121 / NBRC 102363 / NCIMB 12654 / NRRL B-3342 / UNCC 431</strain>
    </source>
</reference>
<evidence type="ECO:0000259" key="2">
    <source>
        <dbReference type="PROSITE" id="PS50894"/>
    </source>
</evidence>
<proteinExistence type="predicted"/>
<evidence type="ECO:0000313" key="4">
    <source>
        <dbReference type="Proteomes" id="UP000007882"/>
    </source>
</evidence>
<dbReference type="SUPFAM" id="SSF47226">
    <property type="entry name" value="Histidine-containing phosphotransfer domain, HPT domain"/>
    <property type="match status" value="1"/>
</dbReference>
<dbReference type="AlphaFoldDB" id="I0H7H9"/>
<dbReference type="PATRIC" id="fig|512565.3.peg.3738"/>
<dbReference type="CDD" id="cd00088">
    <property type="entry name" value="HPT"/>
    <property type="match status" value="1"/>
</dbReference>
<feature type="modified residue" description="Phosphohistidine" evidence="1">
    <location>
        <position position="81"/>
    </location>
</feature>
<accession>I0H7H9</accession>
<keyword evidence="1" id="KW-0597">Phosphoprotein</keyword>
<dbReference type="KEGG" id="ams:AMIS_37460"/>
<protein>
    <recommendedName>
        <fullName evidence="2">HPt domain-containing protein</fullName>
    </recommendedName>
</protein>
<dbReference type="STRING" id="512565.AMIS_37460"/>
<dbReference type="EMBL" id="AP012319">
    <property type="protein sequence ID" value="BAL88966.1"/>
    <property type="molecule type" value="Genomic_DNA"/>
</dbReference>
<keyword evidence="4" id="KW-1185">Reference proteome</keyword>
<gene>
    <name evidence="3" type="ordered locus">AMIS_37460</name>
</gene>